<dbReference type="Proteomes" id="UP000059188">
    <property type="component" value="Unassembled WGS sequence"/>
</dbReference>
<dbReference type="InterPro" id="IPR007219">
    <property type="entry name" value="XnlR_reg_dom"/>
</dbReference>
<dbReference type="Pfam" id="PF00172">
    <property type="entry name" value="Zn_clus"/>
    <property type="match status" value="1"/>
</dbReference>
<dbReference type="PROSITE" id="PS50048">
    <property type="entry name" value="ZN2_CY6_FUNGAL_2"/>
    <property type="match status" value="1"/>
</dbReference>
<keyword evidence="5" id="KW-0238">DNA-binding</keyword>
<evidence type="ECO:0000256" key="7">
    <source>
        <dbReference type="ARBA" id="ARBA00023242"/>
    </source>
</evidence>
<evidence type="ECO:0000256" key="5">
    <source>
        <dbReference type="ARBA" id="ARBA00023125"/>
    </source>
</evidence>
<evidence type="ECO:0000256" key="2">
    <source>
        <dbReference type="ARBA" id="ARBA00022723"/>
    </source>
</evidence>
<dbReference type="PROSITE" id="PS00463">
    <property type="entry name" value="ZN2_CY6_FUNGAL_1"/>
    <property type="match status" value="1"/>
</dbReference>
<dbReference type="GO" id="GO:0005634">
    <property type="term" value="C:nucleus"/>
    <property type="evidence" value="ECO:0007669"/>
    <property type="project" value="UniProtKB-SubCell"/>
</dbReference>
<name>A0A0B7FVT2_THACB</name>
<keyword evidence="7" id="KW-0539">Nucleus</keyword>
<evidence type="ECO:0000256" key="6">
    <source>
        <dbReference type="ARBA" id="ARBA00023163"/>
    </source>
</evidence>
<dbReference type="GO" id="GO:0003677">
    <property type="term" value="F:DNA binding"/>
    <property type="evidence" value="ECO:0007669"/>
    <property type="project" value="UniProtKB-KW"/>
</dbReference>
<keyword evidence="6" id="KW-0804">Transcription</keyword>
<evidence type="ECO:0000256" key="1">
    <source>
        <dbReference type="ARBA" id="ARBA00004123"/>
    </source>
</evidence>
<dbReference type="Gene3D" id="4.10.240.10">
    <property type="entry name" value="Zn(2)-C6 fungal-type DNA-binding domain"/>
    <property type="match status" value="1"/>
</dbReference>
<accession>A0A0B7FVT2</accession>
<dbReference type="PANTHER" id="PTHR31313:SF81">
    <property type="entry name" value="TY1 ENHANCER ACTIVATOR"/>
    <property type="match status" value="1"/>
</dbReference>
<evidence type="ECO:0000256" key="3">
    <source>
        <dbReference type="ARBA" id="ARBA00022833"/>
    </source>
</evidence>
<protein>
    <submittedName>
        <fullName evidence="10">Nitrogen assimilation transcription factor nit-4</fullName>
    </submittedName>
</protein>
<dbReference type="InterPro" id="IPR036864">
    <property type="entry name" value="Zn2-C6_fun-type_DNA-bd_sf"/>
</dbReference>
<proteinExistence type="predicted"/>
<evidence type="ECO:0000256" key="8">
    <source>
        <dbReference type="SAM" id="MobiDB-lite"/>
    </source>
</evidence>
<keyword evidence="3" id="KW-0862">Zinc</keyword>
<dbReference type="STRING" id="1108050.A0A0B7FVT2"/>
<dbReference type="InterPro" id="IPR051615">
    <property type="entry name" value="Transcr_Regulatory_Elem"/>
</dbReference>
<evidence type="ECO:0000313" key="11">
    <source>
        <dbReference type="Proteomes" id="UP000059188"/>
    </source>
</evidence>
<dbReference type="SUPFAM" id="SSF57701">
    <property type="entry name" value="Zn2/Cys6 DNA-binding domain"/>
    <property type="match status" value="1"/>
</dbReference>
<feature type="domain" description="Zn(2)-C6 fungal-type" evidence="9">
    <location>
        <begin position="26"/>
        <end position="56"/>
    </location>
</feature>
<comment type="subcellular location">
    <subcellularLocation>
        <location evidence="1">Nucleus</location>
    </subcellularLocation>
</comment>
<keyword evidence="2" id="KW-0479">Metal-binding</keyword>
<dbReference type="SMART" id="SM00906">
    <property type="entry name" value="Fungal_trans"/>
    <property type="match status" value="1"/>
</dbReference>
<sequence>MFFLQTATMSSPVVGSKRRAPYTSMACNNCRRRRCKCDGLHPTCGTCLFYGHECNWTQEDSPQRPASKQLVESLRMRTRELEFEINRFKAEHTGDSGEKSNQEEQGTAFLSTTSESNEEYPRRSHLTLREGSISASGPTSMWSTFLDEPAPLREDRAPYPELIYRYIFQQNPSASLDSQSRDIRMSLQCEWNRHLPTIDADVRFTRLEHDTLLYNCFKYHNLWLRTLEPNLFLRDMLLGLLSDPSATNSESGDDLSYYSPFLHCALMALATTFSSNSAVRSKHVREQFANRAKQLLESECERPTLTAIQGLIFLSEYHGSLGERGLAYLYFGISCRLIRALGLCINGDEFVKRKIITQQELSSRTWLFWALFCQDKLMSLEYGRDYDISLPHLNVALPTVDPIRDCDPWDPVDSGHNHEYAPQPNQSTLVFFEGCRLMLIAIRIMDTLYLQGRKQLGVTESDSISNIHKLLESWHDNLPTQIRVPSQSGAPALPHVVTLNIKYWWLLILLHRPFSLRTQSTFKVSGKSNPTTFADLSADVCEKAAESIVQLVVIFSHNYGSRFFPLYMLQAIFVAGVTLVARHATLSSSLNKQHTDARKMVQDCISALRGAAQTWEPARLYASRLERLLFEQTSWRSFNSQDANVHELIVPDNEDSLSQMFQDFIVPDDQKTEVLGIPIAVTQFEHPLLQQLNQQPQWGIPSGSEFMTNPNALPLSFDLPLDEEQFAGDTESFAPKI</sequence>
<evidence type="ECO:0000259" key="9">
    <source>
        <dbReference type="PROSITE" id="PS50048"/>
    </source>
</evidence>
<evidence type="ECO:0000313" key="10">
    <source>
        <dbReference type="EMBL" id="CEL62051.1"/>
    </source>
</evidence>
<evidence type="ECO:0000256" key="4">
    <source>
        <dbReference type="ARBA" id="ARBA00023015"/>
    </source>
</evidence>
<dbReference type="CDD" id="cd00067">
    <property type="entry name" value="GAL4"/>
    <property type="match status" value="1"/>
</dbReference>
<dbReference type="Pfam" id="PF04082">
    <property type="entry name" value="Fungal_trans"/>
    <property type="match status" value="1"/>
</dbReference>
<feature type="compositionally biased region" description="Polar residues" evidence="8">
    <location>
        <begin position="103"/>
        <end position="115"/>
    </location>
</feature>
<keyword evidence="11" id="KW-1185">Reference proteome</keyword>
<feature type="region of interest" description="Disordered" evidence="8">
    <location>
        <begin position="88"/>
        <end position="129"/>
    </location>
</feature>
<dbReference type="InterPro" id="IPR001138">
    <property type="entry name" value="Zn2Cys6_DnaBD"/>
</dbReference>
<feature type="compositionally biased region" description="Basic and acidic residues" evidence="8">
    <location>
        <begin position="88"/>
        <end position="102"/>
    </location>
</feature>
<dbReference type="CDD" id="cd12148">
    <property type="entry name" value="fungal_TF_MHR"/>
    <property type="match status" value="1"/>
</dbReference>
<dbReference type="PANTHER" id="PTHR31313">
    <property type="entry name" value="TY1 ENHANCER ACTIVATOR"/>
    <property type="match status" value="1"/>
</dbReference>
<dbReference type="OrthoDB" id="2154091at2759"/>
<gene>
    <name evidence="10" type="ORF">RSOLAG1IB_10164</name>
</gene>
<dbReference type="GO" id="GO:0000981">
    <property type="term" value="F:DNA-binding transcription factor activity, RNA polymerase II-specific"/>
    <property type="evidence" value="ECO:0007669"/>
    <property type="project" value="InterPro"/>
</dbReference>
<dbReference type="GO" id="GO:0006351">
    <property type="term" value="P:DNA-templated transcription"/>
    <property type="evidence" value="ECO:0007669"/>
    <property type="project" value="InterPro"/>
</dbReference>
<dbReference type="EMBL" id="LN679159">
    <property type="protein sequence ID" value="CEL62051.1"/>
    <property type="molecule type" value="Genomic_DNA"/>
</dbReference>
<dbReference type="GO" id="GO:0008270">
    <property type="term" value="F:zinc ion binding"/>
    <property type="evidence" value="ECO:0007669"/>
    <property type="project" value="InterPro"/>
</dbReference>
<reference evidence="10 11" key="1">
    <citation type="submission" date="2014-11" db="EMBL/GenBank/DDBJ databases">
        <authorList>
            <person name="Wibberg Daniel"/>
        </authorList>
    </citation>
    <scope>NUCLEOTIDE SEQUENCE [LARGE SCALE GENOMIC DNA]</scope>
    <source>
        <strain evidence="10">Rhizoctonia solani AG1-IB 7/3/14</strain>
    </source>
</reference>
<keyword evidence="4" id="KW-0805">Transcription regulation</keyword>
<dbReference type="SMART" id="SM00066">
    <property type="entry name" value="GAL4"/>
    <property type="match status" value="1"/>
</dbReference>
<dbReference type="AlphaFoldDB" id="A0A0B7FVT2"/>
<organism evidence="10 11">
    <name type="scientific">Thanatephorus cucumeris (strain AG1-IB / isolate 7/3/14)</name>
    <name type="common">Lettuce bottom rot fungus</name>
    <name type="synonym">Rhizoctonia solani</name>
    <dbReference type="NCBI Taxonomy" id="1108050"/>
    <lineage>
        <taxon>Eukaryota</taxon>
        <taxon>Fungi</taxon>
        <taxon>Dikarya</taxon>
        <taxon>Basidiomycota</taxon>
        <taxon>Agaricomycotina</taxon>
        <taxon>Agaricomycetes</taxon>
        <taxon>Cantharellales</taxon>
        <taxon>Ceratobasidiaceae</taxon>
        <taxon>Rhizoctonia</taxon>
        <taxon>Rhizoctonia solani AG-1</taxon>
    </lineage>
</organism>